<dbReference type="SUPFAM" id="SSF47336">
    <property type="entry name" value="ACP-like"/>
    <property type="match status" value="2"/>
</dbReference>
<keyword evidence="3" id="KW-0808">Transferase</keyword>
<evidence type="ECO:0000256" key="5">
    <source>
        <dbReference type="ARBA" id="ARBA00022832"/>
    </source>
</evidence>
<dbReference type="InterPro" id="IPR001227">
    <property type="entry name" value="Ac_transferase_dom_sf"/>
</dbReference>
<dbReference type="InterPro" id="IPR042104">
    <property type="entry name" value="PKS_dehydratase_sf"/>
</dbReference>
<evidence type="ECO:0000256" key="7">
    <source>
        <dbReference type="PROSITE-ProRule" id="PRU01363"/>
    </source>
</evidence>
<dbReference type="CDD" id="cd00833">
    <property type="entry name" value="PKS"/>
    <property type="match status" value="1"/>
</dbReference>
<evidence type="ECO:0000256" key="2">
    <source>
        <dbReference type="ARBA" id="ARBA00022553"/>
    </source>
</evidence>
<evidence type="ECO:0000313" key="12">
    <source>
        <dbReference type="EMBL" id="GGJ42830.1"/>
    </source>
</evidence>
<dbReference type="InterPro" id="IPR032821">
    <property type="entry name" value="PKS_assoc"/>
</dbReference>
<dbReference type="InterPro" id="IPR057326">
    <property type="entry name" value="KR_dom"/>
</dbReference>
<dbReference type="InterPro" id="IPR036291">
    <property type="entry name" value="NAD(P)-bd_dom_sf"/>
</dbReference>
<dbReference type="InterPro" id="IPR013968">
    <property type="entry name" value="PKS_KR"/>
</dbReference>
<dbReference type="InterPro" id="IPR016036">
    <property type="entry name" value="Malonyl_transacylase_ACP-bd"/>
</dbReference>
<feature type="region of interest" description="C-terminal hotdog fold" evidence="7">
    <location>
        <begin position="1712"/>
        <end position="1853"/>
    </location>
</feature>
<feature type="region of interest" description="Disordered" evidence="8">
    <location>
        <begin position="2449"/>
        <end position="2470"/>
    </location>
</feature>
<dbReference type="InterPro" id="IPR000873">
    <property type="entry name" value="AMP-dep_synth/lig_dom"/>
</dbReference>
<dbReference type="Pfam" id="PF23024">
    <property type="entry name" value="AMP-dom_DIP2-like"/>
    <property type="match status" value="1"/>
</dbReference>
<dbReference type="InterPro" id="IPR049552">
    <property type="entry name" value="PKS_DH_N"/>
</dbReference>
<dbReference type="InterPro" id="IPR016035">
    <property type="entry name" value="Acyl_Trfase/lysoPLipase"/>
</dbReference>
<dbReference type="Pfam" id="PF00501">
    <property type="entry name" value="AMP-binding"/>
    <property type="match status" value="1"/>
</dbReference>
<dbReference type="RefSeq" id="WP_189003975.1">
    <property type="nucleotide sequence ID" value="NZ_BMOD01000012.1"/>
</dbReference>
<dbReference type="SUPFAM" id="SSF56801">
    <property type="entry name" value="Acetyl-CoA synthetase-like"/>
    <property type="match status" value="1"/>
</dbReference>
<feature type="domain" description="PKS/mFAS DH" evidence="11">
    <location>
        <begin position="1579"/>
        <end position="1853"/>
    </location>
</feature>
<dbReference type="Pfam" id="PF02801">
    <property type="entry name" value="Ketoacyl-synt_C"/>
    <property type="match status" value="1"/>
</dbReference>
<feature type="region of interest" description="N-terminal hotdog fold" evidence="7">
    <location>
        <begin position="1579"/>
        <end position="1700"/>
    </location>
</feature>
<dbReference type="PANTHER" id="PTHR43775">
    <property type="entry name" value="FATTY ACID SYNTHASE"/>
    <property type="match status" value="1"/>
</dbReference>
<dbReference type="InterPro" id="IPR042099">
    <property type="entry name" value="ANL_N_sf"/>
</dbReference>
<evidence type="ECO:0000256" key="3">
    <source>
        <dbReference type="ARBA" id="ARBA00022679"/>
    </source>
</evidence>
<dbReference type="InterPro" id="IPR036736">
    <property type="entry name" value="ACP-like_sf"/>
</dbReference>
<keyword evidence="5" id="KW-0276">Fatty acid metabolism</keyword>
<dbReference type="InterPro" id="IPR018201">
    <property type="entry name" value="Ketoacyl_synth_AS"/>
</dbReference>
<dbReference type="InterPro" id="IPR020807">
    <property type="entry name" value="PKS_DH"/>
</dbReference>
<dbReference type="InterPro" id="IPR006162">
    <property type="entry name" value="Ppantetheine_attach_site"/>
</dbReference>
<dbReference type="SMART" id="SM00822">
    <property type="entry name" value="PKS_KR"/>
    <property type="match status" value="1"/>
</dbReference>
<evidence type="ECO:0000256" key="8">
    <source>
        <dbReference type="SAM" id="MobiDB-lite"/>
    </source>
</evidence>
<keyword evidence="13" id="KW-1185">Reference proteome</keyword>
<organism evidence="12 13">
    <name type="scientific">Deinococcus roseus</name>
    <dbReference type="NCBI Taxonomy" id="392414"/>
    <lineage>
        <taxon>Bacteria</taxon>
        <taxon>Thermotogati</taxon>
        <taxon>Deinococcota</taxon>
        <taxon>Deinococci</taxon>
        <taxon>Deinococcales</taxon>
        <taxon>Deinococcaceae</taxon>
        <taxon>Deinococcus</taxon>
    </lineage>
</organism>
<dbReference type="Gene3D" id="1.10.1200.10">
    <property type="entry name" value="ACP-like"/>
    <property type="match status" value="2"/>
</dbReference>
<dbReference type="PROSITE" id="PS50075">
    <property type="entry name" value="CARRIER"/>
    <property type="match status" value="2"/>
</dbReference>
<reference evidence="13" key="1">
    <citation type="journal article" date="2019" name="Int. J. Syst. Evol. Microbiol.">
        <title>The Global Catalogue of Microorganisms (GCM) 10K type strain sequencing project: providing services to taxonomists for standard genome sequencing and annotation.</title>
        <authorList>
            <consortium name="The Broad Institute Genomics Platform"/>
            <consortium name="The Broad Institute Genome Sequencing Center for Infectious Disease"/>
            <person name="Wu L."/>
            <person name="Ma J."/>
        </authorList>
    </citation>
    <scope>NUCLEOTIDE SEQUENCE [LARGE SCALE GENOMIC DNA]</scope>
    <source>
        <strain evidence="13">JCM 14370</strain>
    </source>
</reference>
<evidence type="ECO:0000256" key="4">
    <source>
        <dbReference type="ARBA" id="ARBA00022737"/>
    </source>
</evidence>
<dbReference type="SMART" id="SM00825">
    <property type="entry name" value="PKS_KS"/>
    <property type="match status" value="1"/>
</dbReference>
<dbReference type="InterPro" id="IPR020841">
    <property type="entry name" value="PKS_Beta-ketoAc_synthase_dom"/>
</dbReference>
<proteinExistence type="predicted"/>
<dbReference type="InterPro" id="IPR049900">
    <property type="entry name" value="PKS_mFAS_DH"/>
</dbReference>
<dbReference type="Pfam" id="PF16197">
    <property type="entry name" value="KAsynt_C_assoc"/>
    <property type="match status" value="1"/>
</dbReference>
<dbReference type="Pfam" id="PF00698">
    <property type="entry name" value="Acyl_transf_1"/>
    <property type="match status" value="1"/>
</dbReference>
<dbReference type="PROSITE" id="PS00012">
    <property type="entry name" value="PHOSPHOPANTETHEINE"/>
    <property type="match status" value="1"/>
</dbReference>
<dbReference type="SMART" id="SM00827">
    <property type="entry name" value="PKS_AT"/>
    <property type="match status" value="1"/>
</dbReference>
<dbReference type="CDD" id="cd05931">
    <property type="entry name" value="FAAL"/>
    <property type="match status" value="1"/>
</dbReference>
<feature type="domain" description="Carrier" evidence="9">
    <location>
        <begin position="588"/>
        <end position="665"/>
    </location>
</feature>
<dbReference type="Gene3D" id="3.40.50.12780">
    <property type="entry name" value="N-terminal domain of ligase-like"/>
    <property type="match status" value="1"/>
</dbReference>
<feature type="compositionally biased region" description="Polar residues" evidence="8">
    <location>
        <begin position="680"/>
        <end position="692"/>
    </location>
</feature>
<dbReference type="PROSITE" id="PS52019">
    <property type="entry name" value="PKS_MFAS_DH"/>
    <property type="match status" value="1"/>
</dbReference>
<dbReference type="PROSITE" id="PS52004">
    <property type="entry name" value="KS3_2"/>
    <property type="match status" value="1"/>
</dbReference>
<gene>
    <name evidence="12" type="ORF">GCM10008938_31300</name>
</gene>
<keyword evidence="2" id="KW-0597">Phosphoprotein</keyword>
<evidence type="ECO:0000259" key="10">
    <source>
        <dbReference type="PROSITE" id="PS52004"/>
    </source>
</evidence>
<evidence type="ECO:0000259" key="11">
    <source>
        <dbReference type="PROSITE" id="PS52019"/>
    </source>
</evidence>
<dbReference type="Proteomes" id="UP000632222">
    <property type="component" value="Unassembled WGS sequence"/>
</dbReference>
<dbReference type="SUPFAM" id="SSF51735">
    <property type="entry name" value="NAD(P)-binding Rossmann-fold domains"/>
    <property type="match status" value="2"/>
</dbReference>
<dbReference type="Gene3D" id="3.40.47.10">
    <property type="match status" value="1"/>
</dbReference>
<evidence type="ECO:0000256" key="6">
    <source>
        <dbReference type="ARBA" id="ARBA00023098"/>
    </source>
</evidence>
<dbReference type="Gene3D" id="3.10.129.110">
    <property type="entry name" value="Polyketide synthase dehydratase"/>
    <property type="match status" value="1"/>
</dbReference>
<dbReference type="InterPro" id="IPR014043">
    <property type="entry name" value="Acyl_transferase_dom"/>
</dbReference>
<dbReference type="SUPFAM" id="SSF53901">
    <property type="entry name" value="Thiolase-like"/>
    <property type="match status" value="1"/>
</dbReference>
<dbReference type="InterPro" id="IPR009081">
    <property type="entry name" value="PP-bd_ACP"/>
</dbReference>
<dbReference type="PROSITE" id="PS00455">
    <property type="entry name" value="AMP_BINDING"/>
    <property type="match status" value="1"/>
</dbReference>
<keyword evidence="1" id="KW-0596">Phosphopantetheine</keyword>
<dbReference type="Pfam" id="PF08659">
    <property type="entry name" value="KR"/>
    <property type="match status" value="1"/>
</dbReference>
<dbReference type="Pfam" id="PF00550">
    <property type="entry name" value="PP-binding"/>
    <property type="match status" value="2"/>
</dbReference>
<feature type="domain" description="Ketosynthase family 3 (KS3)" evidence="10">
    <location>
        <begin position="693"/>
        <end position="1114"/>
    </location>
</feature>
<dbReference type="Gene3D" id="3.30.70.3290">
    <property type="match status" value="1"/>
</dbReference>
<dbReference type="SMART" id="SM00826">
    <property type="entry name" value="PKS_DH"/>
    <property type="match status" value="1"/>
</dbReference>
<dbReference type="CDD" id="cd08955">
    <property type="entry name" value="KR_2_FAS_SDR_x"/>
    <property type="match status" value="1"/>
</dbReference>
<dbReference type="InterPro" id="IPR014030">
    <property type="entry name" value="Ketoacyl_synth_N"/>
</dbReference>
<evidence type="ECO:0000256" key="1">
    <source>
        <dbReference type="ARBA" id="ARBA00022450"/>
    </source>
</evidence>
<keyword evidence="4" id="KW-0677">Repeat</keyword>
<dbReference type="InterPro" id="IPR040097">
    <property type="entry name" value="FAAL/FAAC"/>
</dbReference>
<keyword evidence="6" id="KW-0443">Lipid metabolism</keyword>
<protein>
    <submittedName>
        <fullName evidence="12">Uncharacterized protein</fullName>
    </submittedName>
</protein>
<dbReference type="SUPFAM" id="SSF55048">
    <property type="entry name" value="Probable ACP-binding domain of malonyl-CoA ACP transacylase"/>
    <property type="match status" value="1"/>
</dbReference>
<dbReference type="Gene3D" id="3.40.366.10">
    <property type="entry name" value="Malonyl-Coenzyme A Acyl Carrier Protein, domain 2"/>
    <property type="match status" value="1"/>
</dbReference>
<name>A0ABQ2D2C2_9DEIO</name>
<dbReference type="Pfam" id="PF21089">
    <property type="entry name" value="PKS_DH_N"/>
    <property type="match status" value="1"/>
</dbReference>
<dbReference type="InterPro" id="IPR025110">
    <property type="entry name" value="AMP-bd_C"/>
</dbReference>
<evidence type="ECO:0000259" key="9">
    <source>
        <dbReference type="PROSITE" id="PS50075"/>
    </source>
</evidence>
<dbReference type="Pfam" id="PF00109">
    <property type="entry name" value="ketoacyl-synt"/>
    <property type="match status" value="1"/>
</dbReference>
<feature type="domain" description="Carrier" evidence="9">
    <location>
        <begin position="2358"/>
        <end position="2441"/>
    </location>
</feature>
<feature type="region of interest" description="Disordered" evidence="8">
    <location>
        <begin position="2333"/>
        <end position="2352"/>
    </location>
</feature>
<dbReference type="EMBL" id="BMOD01000012">
    <property type="protein sequence ID" value="GGJ42830.1"/>
    <property type="molecule type" value="Genomic_DNA"/>
</dbReference>
<feature type="active site" description="Proton donor; for dehydratase activity" evidence="7">
    <location>
        <position position="1772"/>
    </location>
</feature>
<dbReference type="InterPro" id="IPR014031">
    <property type="entry name" value="Ketoacyl_synth_C"/>
</dbReference>
<dbReference type="Gene3D" id="3.30.300.30">
    <property type="match status" value="1"/>
</dbReference>
<dbReference type="PROSITE" id="PS00606">
    <property type="entry name" value="KS3_1"/>
    <property type="match status" value="1"/>
</dbReference>
<feature type="compositionally biased region" description="Acidic residues" evidence="8">
    <location>
        <begin position="2459"/>
        <end position="2470"/>
    </location>
</feature>
<dbReference type="InterPro" id="IPR016039">
    <property type="entry name" value="Thiolase-like"/>
</dbReference>
<evidence type="ECO:0000313" key="13">
    <source>
        <dbReference type="Proteomes" id="UP000632222"/>
    </source>
</evidence>
<dbReference type="SMART" id="SM00823">
    <property type="entry name" value="PKS_PP"/>
    <property type="match status" value="2"/>
</dbReference>
<feature type="active site" description="Proton acceptor; for dehydratase activity" evidence="7">
    <location>
        <position position="1611"/>
    </location>
</feature>
<sequence>MQDMIPATMVPQQWKPLVVQLQQLAQQHPERTAMVFLKDGETAGDPLTYQDLDQRAKHLAAHLQARCLQGHPVLLALPSGTEHVVAFLGSLYAGAIPVAAYPPTGSLHARRLVHIALDCQARGILCQQALRQQDTSGEFQKLLAADLPCELLPMEDLSQPCASSWISPEITPQGLAYLQYTSGSTSQPRGVMVTQHNLTSHFEHLQDLLSLTAEDVFVNWLPLSHDMGIIGAVLQPLFLGATLVLMSPAAFAQRPMRWLEAISRYRGTVSFAPNFAYECCVRKATEKDLQTLDLSSWQVAVNAAESVHASTLQKFQARFASCGFQPAAFSPGYGLAEATLFVSAAARLKPTQLHEGTAANAHPHTLVGCGPTGTLQVELVDPHTRQVCPEGTEGEIWIAGPTVAAGYWQRPEQTAHTFQAHLEGGSGPFLRTGDLGVRQKGQLFISGRIKDVLVIRGCNHHPQDIEQTVTEAHEDLEPGRGAAFSIEEGAEEKLVVVQEIRRSSRKTFDAQQVLKQVQQAVAEQHGLQLHALVLLKPASIPLTSSGKIQRQASKHQHLQGRFDPLFVWSAPQQPVLESSPGPDPVTLQPDLQVLHWLNIWLAEHTGLPAEQLDLHAPFAGLGLDSLSMQSLIGDLSVWLNRRLPATLPYQFPSAHLLAQHLMGGMPVPENLPAPARAPESDTQPTMTASTPSREGVALVGMACRFPGANTPEAFWNLLSTGQDAIREVPLSRWEAAQHHQSGPLAPGKMNTRWGGFLDGVDEFDAQFFGISPLEAQSMDPQQRLLLQTTWHALENAGLDPDALSGSNTGVFVGVSSHDYHDLLRSHGAALGAHAGTGNNLSLTANRISYTLNLQGPSWAVDTACSSSLVALHQARENLLAGHCDLALVGGVNLILSPDTTIVFSQAGMMAPDGRCKTFDARADGYVRSEGCGVVVLKRHSDAIRDGDNILALIAGSAVNQDGRSNGLTAPNGLAQQQVMHQALAAAGKSPSEISFVEAHGTGTRLGDPIEVGSIQAVYGRPAAGPLWMGSAKTHIGHLEAAAGLAGLIKVVLCMKHRQIPASLHFQQLNPQISLNGTRCDIPRTLQPWNSNTMRVAAVSAFSFGGTNAHVIVQEPEPRSEPWQMLVFSARREWSLQQLAHSHLQCLQHPLQEGQSFAGLCLSASGQRAHHAHRMAVLARSAPEAAHVLQDWQEGETPQNVLVGHAPQAPRVAMLFTGQGAQHVGMGLELHQSSKVFRDVLDRCDWWLQQHQGWSLLTVLRGNDPELDLQQTQYAQPALFALEYALACMWQKAGVRPEVLMGHSLGEYVAACIAGVFSWQDGLKLVAARGYLMQHSTPEGGMMALHAPADLVVRVLKVAGKQSLPDISIAAHNSPEELVLSGTTEAVARMIHHFEGQGAKATLLKVNRAFHSPLMSSMLEAFERCAREVQYHAPQLPVVSNLTGKLAGPELATPEYWVQHVLSRVEFAAGLQTLKQLGCTAFIEAGPHSVLTALGQPQVQGRWCASLKRGIPEDQQFLRSLGEHYVAGGTINWQEWSRDHLQDRSTQPHHSLPAYPFVPDRHWFTPQQPAAVVQTASDQHPLLGKPLRVAGSSQQHHENHLSETSPWFIAQHRVGEQPVLPATAAIEWALAALQATQPGQPWTLQNLVFQRMLAFHSAEPVPVQMVLEPHSQGFQLKGYSLKQHNWMEHFTLQGLPAAEAQPEMLHPQALQKNPVRPGAELYAHLQNLELDHGPAFQGVKQFWVQDHQLLAEIVVPAALQDAQKYQMHPVVLDACLHPMLHFVPAARGAVVPVAMKQVTFWQALPTRIWCHVLWHGKQPSGCFLADLTLYSTQGEALAQLQGVECRRLGQEPEAAKPVSLPVPAESIGYFTGWKPLGSVAEQAPVPASDGHWLVFSPQAEQAEAWKQAFTEAGHPALAVSCGPRFEGPENATLRIVPASEDSFAKLFLHLKDTGKTLRGVVLLPGQMQAGQTVPEAHLALTCPGFLLLQHLLNTHPDQKPEVLMVTAQNPAEDTLAHSALAGLALAVKSEHPHLPCVHFELEALQPDLLPDMLQAVQMLAGSGRLKHQAGEWQQATLQQHPLKANPEIPSISPEGTYLITGGLGDLGLEVAGWLQKQGAKHLLLVARHPSEQAEPRIQHLKQAGAQVTVIYADVADASEMRQLFGHIKQHLPPLKGVIHAAGTTDDGLLQNLTWPRFAKVLEAKVQGAWNLHCLTAPLPLDFFVLFSSLASLLGQQGQASYTVGNAFLDSLAHHRQALGLPALSINWGPWADTGMAARRKLLAQFALRGVQGLTTPQALQVFGSALHSGMPQLGLANIDWVQYRKNTAGRFDSLLSGMPGEAGTTEPPRTDPMQLSPDEAKSHILQEVFRTTTGILQLNSRQQNELHPTFAHIPLSTLGLDSLLALELRNRLLSSLQVDVPLQHFMGGLTAAEISDLIYSHWLLKQLAAPAPSSEHTAEPESEIEVEEWTL</sequence>
<dbReference type="InterPro" id="IPR050091">
    <property type="entry name" value="PKS_NRPS_Biosynth_Enz"/>
</dbReference>
<dbReference type="Gene3D" id="3.40.50.720">
    <property type="entry name" value="NAD(P)-binding Rossmann-like Domain"/>
    <property type="match status" value="1"/>
</dbReference>
<dbReference type="Pfam" id="PF14765">
    <property type="entry name" value="PS-DH"/>
    <property type="match status" value="1"/>
</dbReference>
<accession>A0ABQ2D2C2</accession>
<feature type="region of interest" description="Disordered" evidence="8">
    <location>
        <begin position="672"/>
        <end position="693"/>
    </location>
</feature>
<dbReference type="SUPFAM" id="SSF52151">
    <property type="entry name" value="FabD/lysophospholipase-like"/>
    <property type="match status" value="1"/>
</dbReference>
<dbReference type="InterPro" id="IPR049551">
    <property type="entry name" value="PKS_DH_C"/>
</dbReference>
<dbReference type="InterPro" id="IPR020806">
    <property type="entry name" value="PKS_PP-bd"/>
</dbReference>
<dbReference type="InterPro" id="IPR045851">
    <property type="entry name" value="AMP-bd_C_sf"/>
</dbReference>
<dbReference type="PANTHER" id="PTHR43775:SF37">
    <property type="entry name" value="SI:DKEY-61P9.11"/>
    <property type="match status" value="1"/>
</dbReference>
<dbReference type="InterPro" id="IPR020845">
    <property type="entry name" value="AMP-binding_CS"/>
</dbReference>
<comment type="caution">
    <text evidence="12">The sequence shown here is derived from an EMBL/GenBank/DDBJ whole genome shotgun (WGS) entry which is preliminary data.</text>
</comment>